<keyword evidence="5 13" id="KW-1133">Transmembrane helix</keyword>
<dbReference type="Proteomes" id="UP000694865">
    <property type="component" value="Unplaced"/>
</dbReference>
<feature type="domain" description="CUB" evidence="14">
    <location>
        <begin position="199"/>
        <end position="310"/>
    </location>
</feature>
<dbReference type="Gene3D" id="2.60.120.200">
    <property type="match status" value="1"/>
</dbReference>
<evidence type="ECO:0000259" key="16">
    <source>
        <dbReference type="PROSITE" id="PS50041"/>
    </source>
</evidence>
<feature type="disulfide bond" evidence="9">
    <location>
        <begin position="2102"/>
        <end position="2111"/>
    </location>
</feature>
<feature type="disulfide bond" evidence="9">
    <location>
        <begin position="1872"/>
        <end position="1881"/>
    </location>
</feature>
<feature type="disulfide bond" evidence="9">
    <location>
        <begin position="1969"/>
        <end position="1986"/>
    </location>
</feature>
<dbReference type="PROSITE" id="PS50825">
    <property type="entry name" value="HYR"/>
    <property type="match status" value="2"/>
</dbReference>
<reference evidence="20" key="1">
    <citation type="submission" date="2025-08" db="UniProtKB">
        <authorList>
            <consortium name="RefSeq"/>
        </authorList>
    </citation>
    <scope>IDENTIFICATION</scope>
    <source>
        <tissue evidence="20">Testes</tissue>
    </source>
</reference>
<feature type="disulfide bond" evidence="11">
    <location>
        <begin position="706"/>
        <end position="733"/>
    </location>
</feature>
<evidence type="ECO:0000256" key="3">
    <source>
        <dbReference type="ARBA" id="ARBA00022729"/>
    </source>
</evidence>
<evidence type="ECO:0000256" key="11">
    <source>
        <dbReference type="PROSITE-ProRule" id="PRU00302"/>
    </source>
</evidence>
<comment type="caution">
    <text evidence="9">Lacks conserved residue(s) required for the propagation of feature annotation.</text>
</comment>
<dbReference type="GeneID" id="100378937"/>
<evidence type="ECO:0000313" key="20">
    <source>
        <dbReference type="RefSeq" id="XP_006825339.1"/>
    </source>
</evidence>
<feature type="domain" description="EGF-like" evidence="15">
    <location>
        <begin position="2152"/>
        <end position="2187"/>
    </location>
</feature>
<dbReference type="InterPro" id="IPR000859">
    <property type="entry name" value="CUB_dom"/>
</dbReference>
<dbReference type="PANTHER" id="PTHR12916">
    <property type="entry name" value="CYTOCHROME C OXIDASE POLYPEPTIDE VIC-2"/>
    <property type="match status" value="1"/>
</dbReference>
<dbReference type="InterPro" id="IPR001304">
    <property type="entry name" value="C-type_lectin-like"/>
</dbReference>
<feature type="domain" description="Sushi" evidence="18">
    <location>
        <begin position="1038"/>
        <end position="1096"/>
    </location>
</feature>
<evidence type="ECO:0000256" key="8">
    <source>
        <dbReference type="PROSITE-ProRule" id="PRU00059"/>
    </source>
</evidence>
<feature type="disulfide bond" evidence="9">
    <location>
        <begin position="2958"/>
        <end position="2967"/>
    </location>
</feature>
<feature type="domain" description="EGF-like" evidence="15">
    <location>
        <begin position="2000"/>
        <end position="2036"/>
    </location>
</feature>
<evidence type="ECO:0000256" key="13">
    <source>
        <dbReference type="SAM" id="Phobius"/>
    </source>
</evidence>
<feature type="disulfide bond" evidence="11">
    <location>
        <begin position="1067"/>
        <end position="1094"/>
    </location>
</feature>
<organism evidence="19 20">
    <name type="scientific">Saccoglossus kowalevskii</name>
    <name type="common">Acorn worm</name>
    <dbReference type="NCBI Taxonomy" id="10224"/>
    <lineage>
        <taxon>Eukaryota</taxon>
        <taxon>Metazoa</taxon>
        <taxon>Hemichordata</taxon>
        <taxon>Enteropneusta</taxon>
        <taxon>Harrimaniidae</taxon>
        <taxon>Saccoglossus</taxon>
    </lineage>
</organism>
<feature type="disulfide bond" evidence="9">
    <location>
        <begin position="1796"/>
        <end position="1805"/>
    </location>
</feature>
<feature type="domain" description="EGF-like" evidence="15">
    <location>
        <begin position="796"/>
        <end position="834"/>
    </location>
</feature>
<dbReference type="Pfam" id="PF02494">
    <property type="entry name" value="HYR"/>
    <property type="match status" value="2"/>
</dbReference>
<dbReference type="InterPro" id="IPR001881">
    <property type="entry name" value="EGF-like_Ca-bd_dom"/>
</dbReference>
<dbReference type="InterPro" id="IPR001759">
    <property type="entry name" value="PTX_dom"/>
</dbReference>
<feature type="domain" description="Sushi" evidence="18">
    <location>
        <begin position="907"/>
        <end position="974"/>
    </location>
</feature>
<feature type="domain" description="Sushi" evidence="18">
    <location>
        <begin position="550"/>
        <end position="613"/>
    </location>
</feature>
<feature type="domain" description="EGF-like" evidence="15">
    <location>
        <begin position="1884"/>
        <end position="1920"/>
    </location>
</feature>
<evidence type="ECO:0000256" key="10">
    <source>
        <dbReference type="PROSITE-ProRule" id="PRU00124"/>
    </source>
</evidence>
<accession>A0ABM0MZ98</accession>
<feature type="domain" description="C-type lectin" evidence="16">
    <location>
        <begin position="24"/>
        <end position="155"/>
    </location>
</feature>
<dbReference type="Pfam" id="PF00008">
    <property type="entry name" value="EGF"/>
    <property type="match status" value="7"/>
</dbReference>
<dbReference type="SMART" id="SM00192">
    <property type="entry name" value="LDLa"/>
    <property type="match status" value="1"/>
</dbReference>
<feature type="domain" description="Sushi" evidence="18">
    <location>
        <begin position="614"/>
        <end position="673"/>
    </location>
</feature>
<feature type="domain" description="EGF-like" evidence="15">
    <location>
        <begin position="1922"/>
        <end position="1958"/>
    </location>
</feature>
<feature type="domain" description="EGF-like" evidence="15">
    <location>
        <begin position="2934"/>
        <end position="2968"/>
    </location>
</feature>
<feature type="non-terminal residue" evidence="20">
    <location>
        <position position="1"/>
    </location>
</feature>
<dbReference type="Pfam" id="PF12661">
    <property type="entry name" value="hEGF"/>
    <property type="match status" value="3"/>
</dbReference>
<dbReference type="InterPro" id="IPR002172">
    <property type="entry name" value="LDrepeatLR_classA_rpt"/>
</dbReference>
<dbReference type="PROSITE" id="PS50041">
    <property type="entry name" value="C_TYPE_LECTIN_2"/>
    <property type="match status" value="1"/>
</dbReference>
<feature type="domain" description="EGF-like" evidence="15">
    <location>
        <begin position="2076"/>
        <end position="2112"/>
    </location>
</feature>
<dbReference type="SMART" id="SM00042">
    <property type="entry name" value="CUB"/>
    <property type="match status" value="3"/>
</dbReference>
<feature type="disulfide bond" evidence="11">
    <location>
        <begin position="738"/>
        <end position="781"/>
    </location>
</feature>
<dbReference type="PROSITE" id="PS01180">
    <property type="entry name" value="CUB"/>
    <property type="match status" value="3"/>
</dbReference>
<evidence type="ECO:0000256" key="4">
    <source>
        <dbReference type="ARBA" id="ARBA00022737"/>
    </source>
</evidence>
<feature type="disulfide bond" evidence="9">
    <location>
        <begin position="2026"/>
        <end position="2035"/>
    </location>
</feature>
<feature type="disulfide bond" evidence="10">
    <location>
        <begin position="166"/>
        <end position="184"/>
    </location>
</feature>
<feature type="domain" description="EGF-like" evidence="15">
    <location>
        <begin position="839"/>
        <end position="878"/>
    </location>
</feature>
<dbReference type="SUPFAM" id="SSF57196">
    <property type="entry name" value="EGF/Laminin"/>
    <property type="match status" value="7"/>
</dbReference>
<dbReference type="Pfam" id="PF00084">
    <property type="entry name" value="Sushi"/>
    <property type="match status" value="7"/>
</dbReference>
<feature type="domain" description="CUB" evidence="14">
    <location>
        <begin position="314"/>
        <end position="428"/>
    </location>
</feature>
<feature type="domain" description="EGF-like" evidence="15">
    <location>
        <begin position="2114"/>
        <end position="2150"/>
    </location>
</feature>
<dbReference type="PROSITE" id="PS50068">
    <property type="entry name" value="LDLRA_2"/>
    <property type="match status" value="1"/>
</dbReference>
<evidence type="ECO:0000256" key="7">
    <source>
        <dbReference type="ARBA" id="ARBA00023180"/>
    </source>
</evidence>
<evidence type="ECO:0000256" key="9">
    <source>
        <dbReference type="PROSITE-ProRule" id="PRU00076"/>
    </source>
</evidence>
<feature type="region of interest" description="Disordered" evidence="12">
    <location>
        <begin position="1153"/>
        <end position="1246"/>
    </location>
</feature>
<proteinExistence type="predicted"/>
<feature type="domain" description="EGF-like" evidence="15">
    <location>
        <begin position="1846"/>
        <end position="1882"/>
    </location>
</feature>
<dbReference type="SUPFAM" id="SSF49854">
    <property type="entry name" value="Spermadhesin, CUB domain"/>
    <property type="match status" value="3"/>
</dbReference>
<feature type="domain" description="EGF-like" evidence="15">
    <location>
        <begin position="1808"/>
        <end position="1844"/>
    </location>
</feature>
<dbReference type="InterPro" id="IPR024731">
    <property type="entry name" value="NELL2-like_EGF"/>
</dbReference>
<keyword evidence="3" id="KW-0732">Signal</keyword>
<evidence type="ECO:0000259" key="14">
    <source>
        <dbReference type="PROSITE" id="PS01180"/>
    </source>
</evidence>
<dbReference type="CDD" id="cd00112">
    <property type="entry name" value="LDLa"/>
    <property type="match status" value="1"/>
</dbReference>
<feature type="disulfide bond" evidence="9">
    <location>
        <begin position="2140"/>
        <end position="2149"/>
    </location>
</feature>
<dbReference type="SMART" id="SM00034">
    <property type="entry name" value="CLECT"/>
    <property type="match status" value="1"/>
</dbReference>
<feature type="disulfide bond" evidence="9">
    <location>
        <begin position="2156"/>
        <end position="2166"/>
    </location>
</feature>
<dbReference type="SUPFAM" id="SSF49899">
    <property type="entry name" value="Concanavalin A-like lectins/glucanases"/>
    <property type="match status" value="1"/>
</dbReference>
<feature type="disulfide bond" evidence="8">
    <location>
        <begin position="199"/>
        <end position="226"/>
    </location>
</feature>
<feature type="domain" description="HYR" evidence="17">
    <location>
        <begin position="2393"/>
        <end position="2474"/>
    </location>
</feature>
<feature type="domain" description="HYR" evidence="17">
    <location>
        <begin position="1270"/>
        <end position="1350"/>
    </location>
</feature>
<dbReference type="SMART" id="SM00181">
    <property type="entry name" value="EGF"/>
    <property type="match status" value="17"/>
</dbReference>
<dbReference type="SMART" id="SM00032">
    <property type="entry name" value="CCP"/>
    <property type="match status" value="9"/>
</dbReference>
<dbReference type="InterPro" id="IPR035976">
    <property type="entry name" value="Sushi/SCR/CCP_sf"/>
</dbReference>
<dbReference type="Pfam" id="PF12947">
    <property type="entry name" value="EGF_3"/>
    <property type="match status" value="1"/>
</dbReference>
<dbReference type="PANTHER" id="PTHR12916:SF9">
    <property type="entry name" value="NEUROGENIC LOCUS NOTCH HOMOLOG PROTEIN 1-RELATED"/>
    <property type="match status" value="1"/>
</dbReference>
<dbReference type="InterPro" id="IPR016187">
    <property type="entry name" value="CTDL_fold"/>
</dbReference>
<dbReference type="Gene3D" id="2.10.50.10">
    <property type="entry name" value="Tumor Necrosis Factor Receptor, subunit A, domain 2"/>
    <property type="match status" value="5"/>
</dbReference>
<evidence type="ECO:0000256" key="6">
    <source>
        <dbReference type="ARBA" id="ARBA00023157"/>
    </source>
</evidence>
<dbReference type="Gene3D" id="2.10.25.10">
    <property type="entry name" value="Laminin"/>
    <property type="match status" value="16"/>
</dbReference>
<feature type="domain" description="CUB" evidence="14">
    <location>
        <begin position="429"/>
        <end position="551"/>
    </location>
</feature>
<dbReference type="PROSITE" id="PS00010">
    <property type="entry name" value="ASX_HYDROXYL"/>
    <property type="match status" value="12"/>
</dbReference>
<dbReference type="PROSITE" id="PS50923">
    <property type="entry name" value="SUSHI"/>
    <property type="match status" value="8"/>
</dbReference>
<feature type="disulfide bond" evidence="9">
    <location>
        <begin position="2177"/>
        <end position="2186"/>
    </location>
</feature>
<keyword evidence="2 13" id="KW-0812">Transmembrane</keyword>
<dbReference type="SUPFAM" id="SSF57535">
    <property type="entry name" value="Complement control module/SCR domain"/>
    <property type="match status" value="8"/>
</dbReference>
<gene>
    <name evidence="20" type="primary">LOC100378937</name>
</gene>
<feature type="disulfide bond" evidence="9">
    <location>
        <begin position="1759"/>
        <end position="1768"/>
    </location>
</feature>
<feature type="disulfide bond" evidence="9">
    <location>
        <begin position="1834"/>
        <end position="1843"/>
    </location>
</feature>
<feature type="domain" description="EGF-like" evidence="15">
    <location>
        <begin position="2038"/>
        <end position="2074"/>
    </location>
</feature>
<feature type="domain" description="EGF-like" evidence="15">
    <location>
        <begin position="1960"/>
        <end position="1998"/>
    </location>
</feature>
<dbReference type="InterPro" id="IPR049883">
    <property type="entry name" value="NOTCH1_EGF-like"/>
</dbReference>
<evidence type="ECO:0000256" key="1">
    <source>
        <dbReference type="ARBA" id="ARBA00022536"/>
    </source>
</evidence>
<protein>
    <submittedName>
        <fullName evidence="20">Uncharacterized protein LOC100378937</fullName>
    </submittedName>
</protein>
<dbReference type="Gene3D" id="2.60.120.290">
    <property type="entry name" value="Spermadhesin, CUB domain"/>
    <property type="match status" value="3"/>
</dbReference>
<keyword evidence="4" id="KW-0677">Repeat</keyword>
<dbReference type="Gene3D" id="3.10.100.10">
    <property type="entry name" value="Mannose-Binding Protein A, subunit A"/>
    <property type="match status" value="1"/>
</dbReference>
<sequence>QLDLGALFTSPIVQYECPDGYTLRGSSCYKSVTSRQSWVNAENTCQGHGGHLTAVEGYSENLYVGAQILEDVKNDYDSPEVDDIDDCWLGFTGPNPAGSNEYDYADGRKATVFDGRWSDTQPNEEDGACVELHLYENNYPWYHSPCIQMSPFVCEIGACAEGEFRCTNGACINPDWVCDGTVDCGGGDFSDEIGCAEDCGGFQTGTSGTIQTSGYPDNNYDILQECVWIIEGPATSKIKIKFLDLVTEKDHDIVEVIDGPVYDASKVLATYSGTGTPDEVVITSTNSMTVKFHSDSTTTKSGFTADWEAIFSTCGGEFIAEVHKKNLSSTEYFEEKNYLNSEDCNWQLDSYSAQTVITLQFVTFETQEDTDMISVFDGEDAGAAHVLALFSGSELPNVVISSKHQMRVDFKSDDTVTMRGFHAWYWAGCQGIEIVRSHGYISTPGYGVNDYPGEIMCTWAIEEPSGKPLTLIFDDAFELELNTDADFVTVYDGIDDSGDILTGPWSGNSGTVTDGTLPPPNSRSENGMFYVVFTSSQQRNAMGFRARFSPDCPAIDIGDGVIASTNERGYGTVVQYSCLPGFTKPSRTVDSLTCEYGGEWNEGDNSKYPSCSRVRCGIPPDATNAFFYNVSSIAYQGVVSYRCVEGYTFSSSAMSMVCQANGTWGPEIPSCEPVVCPGPSMPDPMTYVVVGGGDDLIYGVTISFECPDGYNVIGFTSSICGSDGEWTADPGDCQRINCSELVITDLNMDATPDIGPYYAGDNITFICQSGYQIDGPTYITCNDDTQWSDSPPTCTDINECETDTDSCGLNQICQNTNGGYECLCVNGFEVDESGDSCSDINECADDDLNACNIYSECNNIDGGYTCDCFNGYILFTTDGTSGFYIPPGESGLSIGDMYVFNKSCVPLTCILPNINDAVVIPRTRTVYSIAGLLLIELNVTLTVICNPGYQLNGQNILTCQSDGEYDYNLPTCEAVSCGKPEDIANGMVQVSDPAYGYFSRSSYSCDSGYNIYGPTVRMCIKDGSEYKWSSYPPTCIAVDCGNVTLVTDGSWSYSNGSQYGSIATLTCDDGYGPLGDDERTCMEDGSWSGIPAQCTIIGVCDDPGMVQNGQRLGDDFSVGSTVSYTCDFGFTPTHYLSLICEGREVTVIPTIPTTTKEAESTTTTTTATTTEEEASSTTTTTTAPVATTTTTTTPPTTEEEASSTTTTTTAATTIITEEEASSTRTSTSARATTKTSTEEVTGSNRKRRDVQVEVDVVQEFLWNGTAPVCLDTSPPVIYCPESFLTLTDELEIDIIYPHATATDNVGIASITYEPPNGTTVSNVNYLTVTVTAQDMSGNEATCEFVAWVEPESCPDWSLETPEGGQKACTGLVPGLFGGYSCSLACPSGYDFIQEIGTPGNMYSCRLEGKWHPHNYVPDCVELEVPDYCLTIGGVYTATTSIPLSCTAYYESILEYIIQSLDPQLSVLCSDIADTVQIVLTDTSAMIDGQNVSASISMSVVALPGNTNRTAVSICGERIMDFILTSYNELSSILVIESQAATCPEIILQGSPTEEFQGCCCPQGSITRGCYCLTCTPGTFDDGDACLSCPIGTYQNMTGQTSCQQCPAGYSTLQEHTKNDEECRELCRPGFYSTNGVAPCRRCEIATFQSEYGSTSCTPCPNDTSTYGVAVSESSCRDFCEPGSFSNTGLSPCQQCPRHTYQNDSRATGCEPCPSGMGTLAPGSSSADLCVDYDICVELLPCLSGGTCSSYGPLNYTCECTNLYKGDRCELPALCDSGPCQNGGQCELRFSSYVCSCVDGYIGDLCEIDRDECAFDPCQNGATCNDLVGSYRCDCVPGYQGDQCDEETNECDGDPCDHEIYCEDLLNAFRCECEPGFEGVLCDENIDECAPGPCMNGATCQDGNNAYSCICPNGYEGSRCQNNIDDCIGVNCQNGGTCVDGLEEFTCDCVYGWGGEYCDEQSAPCYPDPCGNNATCVVLIDAEDYVCRCIYGYTGYYCEEEVDECGSNPCKNGANCTDLINSFECSCVAGFSGLTCDVNIDECANVPCENGGICTDLVNGYTCQCPTGYSGQNCDQDTDDCSGDPCENGATCQDAFNAFSCICAAGFEGEICDENINECDEFPCQNNATCIDTIGSYSCQCIDGFDGFFCDNNIDDCQDTCQNGATCHDGLMTFTCECLPAYDGVLCDKEKSADFDLFLTGTDMSMSLSTQYQCINDFSVSLWVRFANAGSTGTFFTIAVYGGENLANEVLIVLDQDVTGVNDGTWHHVALIVSEGAVAIFVDGAPVSSLSWTDVSDQDMCIIVLGQSYDENGALDEYFAFNGDLTQVNVHSQVLSLEDIQLLASNCSNPLGDVILWVQMDQDLTGNVQVVRPSQCGGTSCSIGHTGSDCNTVIDKVPPVVISCPNTTRIINPDSSLSVGEWEEPIFTDDVGVVRVEQTFAIGDTFSWGTYTIGYVAYDAANNSAQCNFLLYVLPFDCEYPDVPVNGLHVCSPFASGHFCVIECLPGKRFVTLPPPYYICGAEGTFDPQNSDVAFTFPGCAAPGRGNQGVNCQMRGNSNAGTCNQGIIGQLIQSFKDTMNYLNTLYGICGGECNFDDLVIECDSARRRKRQTGGSFVINYSFTSNATDVDPSLVIEVAVKDGNFTSGGITIDSDSLVVSTIVICENGSVLAYNNDACVQCPSGEYHDIDSDTCLPCEMGYYQPDEGQTECYKCPDNDITHGRRSIDVSQCVARCTAGHYYDSSASQCEPCKRGYWQDKEGKFVCNTCTKGMLTDEEGATNASQCLEVCKSVGIQLGVSGECEPCQKGTYRSDVDQQVSCIMCPFGFTTEESGADSIDLCNVADCNVGWYLNNGVCEKCPLGTYNPLRHQDRCQSCPEYYTTNTEGALFESECVDAHECRLGTDDCSENAVCRNTVPGYTCTCLPGYMGDGKDCLDVCFDYCFNDGLCEKDSYGNASCNCKRGFKGDRCEVKMGSTSPGISDGQTAIVIGAVAGGVAAILVLGVIILLIYKRFSLSSKEHPGWETQEATMDWVFDDIEDNGDVIDKLKKEEESFNEIFHYNPMYSESAGGSSVDITHKSGSMRTFKSQDESVPDNDAYF</sequence>
<dbReference type="CDD" id="cd00041">
    <property type="entry name" value="CUB"/>
    <property type="match status" value="3"/>
</dbReference>
<dbReference type="SMART" id="SM00179">
    <property type="entry name" value="EGF_CA"/>
    <property type="match status" value="14"/>
</dbReference>
<dbReference type="InterPro" id="IPR018097">
    <property type="entry name" value="EGF_Ca-bd_CS"/>
</dbReference>
<keyword evidence="19" id="KW-1185">Reference proteome</keyword>
<evidence type="ECO:0000259" key="17">
    <source>
        <dbReference type="PROSITE" id="PS50825"/>
    </source>
</evidence>
<evidence type="ECO:0000256" key="12">
    <source>
        <dbReference type="SAM" id="MobiDB-lite"/>
    </source>
</evidence>
<feature type="compositionally biased region" description="Low complexity" evidence="12">
    <location>
        <begin position="1222"/>
        <end position="1239"/>
    </location>
</feature>
<dbReference type="Pfam" id="PF07645">
    <property type="entry name" value="EGF_CA"/>
    <property type="match status" value="2"/>
</dbReference>
<feature type="disulfide bond" evidence="9">
    <location>
        <begin position="1910"/>
        <end position="1919"/>
    </location>
</feature>
<evidence type="ECO:0000259" key="15">
    <source>
        <dbReference type="PROSITE" id="PS50026"/>
    </source>
</evidence>
<dbReference type="SUPFAM" id="SSF56436">
    <property type="entry name" value="C-type lectin-like"/>
    <property type="match status" value="1"/>
</dbReference>
<keyword evidence="13" id="KW-0472">Membrane</keyword>
<feature type="disulfide bond" evidence="9">
    <location>
        <begin position="1988"/>
        <end position="1997"/>
    </location>
</feature>
<feature type="transmembrane region" description="Helical" evidence="13">
    <location>
        <begin position="2984"/>
        <end position="3008"/>
    </location>
</feature>
<dbReference type="InterPro" id="IPR000152">
    <property type="entry name" value="EGF-type_Asp/Asn_hydroxyl_site"/>
</dbReference>
<evidence type="ECO:0000256" key="2">
    <source>
        <dbReference type="ARBA" id="ARBA00022692"/>
    </source>
</evidence>
<evidence type="ECO:0000313" key="19">
    <source>
        <dbReference type="Proteomes" id="UP000694865"/>
    </source>
</evidence>
<dbReference type="PROSITE" id="PS00022">
    <property type="entry name" value="EGF_1"/>
    <property type="match status" value="13"/>
</dbReference>
<feature type="disulfide bond" evidence="11">
    <location>
        <begin position="767"/>
        <end position="794"/>
    </location>
</feature>
<feature type="disulfide bond" evidence="10">
    <location>
        <begin position="159"/>
        <end position="171"/>
    </location>
</feature>
<feature type="domain" description="Sushi" evidence="18">
    <location>
        <begin position="736"/>
        <end position="796"/>
    </location>
</feature>
<dbReference type="InterPro" id="IPR036055">
    <property type="entry name" value="LDL_receptor-like_sf"/>
</dbReference>
<dbReference type="InterPro" id="IPR003410">
    <property type="entry name" value="HYR_dom"/>
</dbReference>
<name>A0ABM0MZ98_SACKO</name>
<feature type="compositionally biased region" description="Low complexity" evidence="12">
    <location>
        <begin position="1153"/>
        <end position="1215"/>
    </location>
</feature>
<feature type="disulfide bond" evidence="11">
    <location>
        <begin position="945"/>
        <end position="972"/>
    </location>
</feature>
<evidence type="ECO:0000256" key="5">
    <source>
        <dbReference type="ARBA" id="ARBA00022989"/>
    </source>
</evidence>
<dbReference type="InterPro" id="IPR011641">
    <property type="entry name" value="Tyr-kin_ephrin_A/B_rcpt-like"/>
</dbReference>
<dbReference type="InterPro" id="IPR000436">
    <property type="entry name" value="Sushi_SCR_CCP_dom"/>
</dbReference>
<dbReference type="InterPro" id="IPR000742">
    <property type="entry name" value="EGF"/>
</dbReference>
<dbReference type="SUPFAM" id="SSF57184">
    <property type="entry name" value="Growth factor receptor domain"/>
    <property type="match status" value="5"/>
</dbReference>
<dbReference type="Pfam" id="PF00431">
    <property type="entry name" value="CUB"/>
    <property type="match status" value="3"/>
</dbReference>
<keyword evidence="11" id="KW-0768">Sushi</keyword>
<dbReference type="PROSITE" id="PS01186">
    <property type="entry name" value="EGF_2"/>
    <property type="match status" value="12"/>
</dbReference>
<feature type="domain" description="EGF-like" evidence="15">
    <location>
        <begin position="1770"/>
        <end position="1806"/>
    </location>
</feature>
<dbReference type="PROSITE" id="PS50026">
    <property type="entry name" value="EGF_3"/>
    <property type="match status" value="16"/>
</dbReference>
<dbReference type="CDD" id="cd00037">
    <property type="entry name" value="CLECT"/>
    <property type="match status" value="1"/>
</dbReference>
<feature type="domain" description="Sushi" evidence="18">
    <location>
        <begin position="975"/>
        <end position="1037"/>
    </location>
</feature>
<dbReference type="InterPro" id="IPR013032">
    <property type="entry name" value="EGF-like_CS"/>
</dbReference>
<dbReference type="Pfam" id="PF07699">
    <property type="entry name" value="Ephrin_rec_like"/>
    <property type="match status" value="7"/>
</dbReference>
<dbReference type="CDD" id="cd00033">
    <property type="entry name" value="CCP"/>
    <property type="match status" value="7"/>
</dbReference>
<dbReference type="Pfam" id="PF13385">
    <property type="entry name" value="Laminin_G_3"/>
    <property type="match status" value="1"/>
</dbReference>
<keyword evidence="7" id="KW-0325">Glycoprotein</keyword>
<dbReference type="SMART" id="SM00159">
    <property type="entry name" value="PTX"/>
    <property type="match status" value="1"/>
</dbReference>
<dbReference type="SMART" id="SM01411">
    <property type="entry name" value="Ephrin_rec_like"/>
    <property type="match status" value="7"/>
</dbReference>
<dbReference type="SUPFAM" id="SSF57424">
    <property type="entry name" value="LDL receptor-like module"/>
    <property type="match status" value="1"/>
</dbReference>
<dbReference type="PROSITE" id="PS01187">
    <property type="entry name" value="EGF_CA"/>
    <property type="match status" value="6"/>
</dbReference>
<keyword evidence="1 9" id="KW-0245">EGF-like domain</keyword>
<evidence type="ECO:0000259" key="18">
    <source>
        <dbReference type="PROSITE" id="PS50923"/>
    </source>
</evidence>
<feature type="domain" description="EGF-like" evidence="15">
    <location>
        <begin position="2893"/>
        <end position="2933"/>
    </location>
</feature>
<feature type="domain" description="EGF-like" evidence="15">
    <location>
        <begin position="1731"/>
        <end position="1769"/>
    </location>
</feature>
<dbReference type="RefSeq" id="XP_006825339.1">
    <property type="nucleotide sequence ID" value="XM_006825276.1"/>
</dbReference>
<feature type="disulfide bond" evidence="9">
    <location>
        <begin position="2064"/>
        <end position="2073"/>
    </location>
</feature>
<dbReference type="InterPro" id="IPR016186">
    <property type="entry name" value="C-type_lectin-like/link_sf"/>
</dbReference>
<keyword evidence="6 9" id="KW-1015">Disulfide bond</keyword>
<dbReference type="InterPro" id="IPR009030">
    <property type="entry name" value="Growth_fac_rcpt_cys_sf"/>
</dbReference>
<dbReference type="InterPro" id="IPR013320">
    <property type="entry name" value="ConA-like_dom_sf"/>
</dbReference>
<dbReference type="CDD" id="cd00054">
    <property type="entry name" value="EGF_CA"/>
    <property type="match status" value="13"/>
</dbReference>
<dbReference type="InterPro" id="IPR035914">
    <property type="entry name" value="Sperma_CUB_dom_sf"/>
</dbReference>
<dbReference type="Gene3D" id="2.10.70.10">
    <property type="entry name" value="Complement Module, domain 1"/>
    <property type="match status" value="8"/>
</dbReference>
<feature type="disulfide bond" evidence="9">
    <location>
        <begin position="2936"/>
        <end position="2946"/>
    </location>
</feature>
<feature type="domain" description="Sushi" evidence="18">
    <location>
        <begin position="674"/>
        <end position="735"/>
    </location>
</feature>
<feature type="disulfide bond" evidence="9">
    <location>
        <begin position="1948"/>
        <end position="1957"/>
    </location>
</feature>
<feature type="domain" description="Sushi" evidence="18">
    <location>
        <begin position="1351"/>
        <end position="1421"/>
    </location>
</feature>